<name>A0A1B8TTK1_9FLAO</name>
<sequence>MNKTTYKISHFNNELKVFKADKKEIIFSSFWFMEFGKTCAEIKNAKEEHLYTITKKFQFWKWRMVYLIKNKNENKFILISTNNRNTIFKIEIDDTNFEIKINYKNKKSIYKNQIKIAEVDENLSEENFKELITTDKNELEIVFLLYTCLLVGKNHENSGSILTSQKQLETNEDPWT</sequence>
<protein>
    <submittedName>
        <fullName evidence="1">Uncharacterized protein</fullName>
    </submittedName>
</protein>
<dbReference type="RefSeq" id="WP_065319954.1">
    <property type="nucleotide sequence ID" value="NZ_CAXBLX010000006.1"/>
</dbReference>
<accession>A0A1B8TTK1</accession>
<dbReference type="AlphaFoldDB" id="A0A1B8TTK1"/>
<proteinExistence type="predicted"/>
<comment type="caution">
    <text evidence="1">The sequence shown here is derived from an EMBL/GenBank/DDBJ whole genome shotgun (WGS) entry which is preliminary data.</text>
</comment>
<dbReference type="STRING" id="1774273.LPB03_12655"/>
<dbReference type="OrthoDB" id="1203232at2"/>
<gene>
    <name evidence="1" type="ORF">LPB3_12670</name>
</gene>
<dbReference type="EMBL" id="LSFM01000023">
    <property type="protein sequence ID" value="OBY62977.1"/>
    <property type="molecule type" value="Genomic_DNA"/>
</dbReference>
<dbReference type="KEGG" id="pob:LPB03_12655"/>
<evidence type="ECO:0000313" key="2">
    <source>
        <dbReference type="Proteomes" id="UP000092584"/>
    </source>
</evidence>
<dbReference type="Proteomes" id="UP000092584">
    <property type="component" value="Unassembled WGS sequence"/>
</dbReference>
<evidence type="ECO:0000313" key="1">
    <source>
        <dbReference type="EMBL" id="OBY62977.1"/>
    </source>
</evidence>
<organism evidence="1 2">
    <name type="scientific">Polaribacter vadi</name>
    <dbReference type="NCBI Taxonomy" id="1774273"/>
    <lineage>
        <taxon>Bacteria</taxon>
        <taxon>Pseudomonadati</taxon>
        <taxon>Bacteroidota</taxon>
        <taxon>Flavobacteriia</taxon>
        <taxon>Flavobacteriales</taxon>
        <taxon>Flavobacteriaceae</taxon>
    </lineage>
</organism>
<keyword evidence="2" id="KW-1185">Reference proteome</keyword>
<reference evidence="2" key="1">
    <citation type="submission" date="2016-02" db="EMBL/GenBank/DDBJ databases">
        <authorList>
            <person name="Shin S.-K."/>
            <person name="Yi H."/>
            <person name="Kim E."/>
        </authorList>
    </citation>
    <scope>NUCLEOTIDE SEQUENCE [LARGE SCALE GENOMIC DNA]</scope>
    <source>
        <strain evidence="2">LPB0003</strain>
    </source>
</reference>